<proteinExistence type="predicted"/>
<dbReference type="EMBL" id="MT141231">
    <property type="protein sequence ID" value="QJA56635.1"/>
    <property type="molecule type" value="Genomic_DNA"/>
</dbReference>
<evidence type="ECO:0000313" key="1">
    <source>
        <dbReference type="EMBL" id="QJA56635.1"/>
    </source>
</evidence>
<keyword evidence="1" id="KW-0489">Methyltransferase</keyword>
<dbReference type="GO" id="GO:0008168">
    <property type="term" value="F:methyltransferase activity"/>
    <property type="evidence" value="ECO:0007669"/>
    <property type="project" value="UniProtKB-KW"/>
</dbReference>
<dbReference type="SUPFAM" id="SSF53448">
    <property type="entry name" value="Nucleotide-diphospho-sugar transferases"/>
    <property type="match status" value="1"/>
</dbReference>
<dbReference type="GO" id="GO:0032259">
    <property type="term" value="P:methylation"/>
    <property type="evidence" value="ECO:0007669"/>
    <property type="project" value="UniProtKB-KW"/>
</dbReference>
<sequence length="252" mass="28810">MSDTSKIGPKENTFTEEEKKYFKTLKLVLLVPIAERPEGKFFKCVVDMMAFSWFHGLEIHETGITERTVVDWARNQLARDAIQRESPLDGKLYTHFLWIDSDMVFNPDMACQLARHQVDMVSLVYHCRSGAPLPLVYVKSDDLEGYKHHTLLDIPQMLCKVDAFGFGGCLISRKVFEGTPEPWFTVDYRAGEDIAFCKRARDFGFQPYVDGVYSAGHIGTAPVVSEKDFAKWKQDNYDTYLKDRMPVSLGGK</sequence>
<dbReference type="AlphaFoldDB" id="A0A6M3IGX8"/>
<name>A0A6M3IGX8_9ZZZZ</name>
<keyword evidence="1" id="KW-0808">Transferase</keyword>
<organism evidence="1">
    <name type="scientific">viral metagenome</name>
    <dbReference type="NCBI Taxonomy" id="1070528"/>
    <lineage>
        <taxon>unclassified sequences</taxon>
        <taxon>metagenomes</taxon>
        <taxon>organismal metagenomes</taxon>
    </lineage>
</organism>
<reference evidence="1" key="1">
    <citation type="submission" date="2020-03" db="EMBL/GenBank/DDBJ databases">
        <title>The deep terrestrial virosphere.</title>
        <authorList>
            <person name="Holmfeldt K."/>
            <person name="Nilsson E."/>
            <person name="Simone D."/>
            <person name="Lopez-Fernandez M."/>
            <person name="Wu X."/>
            <person name="de Brujin I."/>
            <person name="Lundin D."/>
            <person name="Andersson A."/>
            <person name="Bertilsson S."/>
            <person name="Dopson M."/>
        </authorList>
    </citation>
    <scope>NUCLEOTIDE SEQUENCE</scope>
    <source>
        <strain evidence="1">MM415B01812</strain>
    </source>
</reference>
<protein>
    <submittedName>
        <fullName evidence="1">Putative methyltransferase</fullName>
    </submittedName>
</protein>
<dbReference type="Gene3D" id="3.90.550.40">
    <property type="match status" value="1"/>
</dbReference>
<gene>
    <name evidence="1" type="ORF">MM415B01812_0004</name>
</gene>
<dbReference type="InterPro" id="IPR029044">
    <property type="entry name" value="Nucleotide-diphossugar_trans"/>
</dbReference>
<accession>A0A6M3IGX8</accession>